<dbReference type="Proteomes" id="UP001189429">
    <property type="component" value="Unassembled WGS sequence"/>
</dbReference>
<sequence length="136" mass="14277">PPLSARHCRRAQAGTSTSASRSSMPRAPAQTPPARRMPPHCATGAWLLGRAGHLRRNLLPSLSCRGTASPALLPAAGRRGLPRPAPWRASSPRLGASGGRALPRDASQTTSASRGCSRHSPPWSRASQTCPLPRAQ</sequence>
<evidence type="ECO:0000313" key="2">
    <source>
        <dbReference type="EMBL" id="CAK0812240.1"/>
    </source>
</evidence>
<evidence type="ECO:0000313" key="3">
    <source>
        <dbReference type="Proteomes" id="UP001189429"/>
    </source>
</evidence>
<evidence type="ECO:0000256" key="1">
    <source>
        <dbReference type="SAM" id="MobiDB-lite"/>
    </source>
</evidence>
<dbReference type="EMBL" id="CAUYUJ010005092">
    <property type="protein sequence ID" value="CAK0812240.1"/>
    <property type="molecule type" value="Genomic_DNA"/>
</dbReference>
<feature type="compositionally biased region" description="Basic residues" evidence="1">
    <location>
        <begin position="1"/>
        <end position="10"/>
    </location>
</feature>
<organism evidence="2 3">
    <name type="scientific">Prorocentrum cordatum</name>
    <dbReference type="NCBI Taxonomy" id="2364126"/>
    <lineage>
        <taxon>Eukaryota</taxon>
        <taxon>Sar</taxon>
        <taxon>Alveolata</taxon>
        <taxon>Dinophyceae</taxon>
        <taxon>Prorocentrales</taxon>
        <taxon>Prorocentraceae</taxon>
        <taxon>Prorocentrum</taxon>
    </lineage>
</organism>
<name>A0ABN9R0N3_9DINO</name>
<keyword evidence="3" id="KW-1185">Reference proteome</keyword>
<feature type="region of interest" description="Disordered" evidence="1">
    <location>
        <begin position="1"/>
        <end position="41"/>
    </location>
</feature>
<feature type="non-terminal residue" evidence="2">
    <location>
        <position position="136"/>
    </location>
</feature>
<comment type="caution">
    <text evidence="2">The sequence shown here is derived from an EMBL/GenBank/DDBJ whole genome shotgun (WGS) entry which is preliminary data.</text>
</comment>
<gene>
    <name evidence="2" type="ORF">PCOR1329_LOCUS16573</name>
</gene>
<accession>A0ABN9R0N3</accession>
<proteinExistence type="predicted"/>
<reference evidence="2" key="1">
    <citation type="submission" date="2023-10" db="EMBL/GenBank/DDBJ databases">
        <authorList>
            <person name="Chen Y."/>
            <person name="Shah S."/>
            <person name="Dougan E. K."/>
            <person name="Thang M."/>
            <person name="Chan C."/>
        </authorList>
    </citation>
    <scope>NUCLEOTIDE SEQUENCE [LARGE SCALE GENOMIC DNA]</scope>
</reference>
<feature type="compositionally biased region" description="Low complexity" evidence="1">
    <location>
        <begin position="11"/>
        <end position="34"/>
    </location>
</feature>
<feature type="region of interest" description="Disordered" evidence="1">
    <location>
        <begin position="63"/>
        <end position="136"/>
    </location>
</feature>
<feature type="non-terminal residue" evidence="2">
    <location>
        <position position="1"/>
    </location>
</feature>
<protein>
    <submittedName>
        <fullName evidence="2">Uncharacterized protein</fullName>
    </submittedName>
</protein>